<dbReference type="AlphaFoldDB" id="A0A367YU99"/>
<gene>
    <name evidence="2" type="ORF">DT076_11290</name>
</gene>
<organism evidence="2 3">
    <name type="scientific">Desertihabitans brevis</name>
    <dbReference type="NCBI Taxonomy" id="2268447"/>
    <lineage>
        <taxon>Bacteria</taxon>
        <taxon>Bacillati</taxon>
        <taxon>Actinomycetota</taxon>
        <taxon>Actinomycetes</taxon>
        <taxon>Propionibacteriales</taxon>
        <taxon>Propionibacteriaceae</taxon>
        <taxon>Desertihabitans</taxon>
    </lineage>
</organism>
<dbReference type="GO" id="GO:0005829">
    <property type="term" value="C:cytosol"/>
    <property type="evidence" value="ECO:0007669"/>
    <property type="project" value="TreeGrafter"/>
</dbReference>
<comment type="similarity">
    <text evidence="1">Belongs to the UPF0301 (AlgH) family.</text>
</comment>
<dbReference type="Gene3D" id="3.40.1740.10">
    <property type="entry name" value="VC0467-like"/>
    <property type="match status" value="1"/>
</dbReference>
<dbReference type="Proteomes" id="UP000252770">
    <property type="component" value="Unassembled WGS sequence"/>
</dbReference>
<proteinExistence type="inferred from homology"/>
<evidence type="ECO:0000313" key="2">
    <source>
        <dbReference type="EMBL" id="RCK69456.1"/>
    </source>
</evidence>
<dbReference type="NCBIfam" id="NF001270">
    <property type="entry name" value="PRK00228.2-2"/>
    <property type="match status" value="1"/>
</dbReference>
<dbReference type="SUPFAM" id="SSF143456">
    <property type="entry name" value="VC0467-like"/>
    <property type="match status" value="1"/>
</dbReference>
<reference evidence="2 3" key="1">
    <citation type="submission" date="2018-07" db="EMBL/GenBank/DDBJ databases">
        <title>Desertimonas flava gen. nov. sp. nov.</title>
        <authorList>
            <person name="Liu S."/>
        </authorList>
    </citation>
    <scope>NUCLEOTIDE SEQUENCE [LARGE SCALE GENOMIC DNA]</scope>
    <source>
        <strain evidence="2 3">16Sb5-5</strain>
    </source>
</reference>
<protein>
    <submittedName>
        <fullName evidence="2">YqgE/AlgH family protein</fullName>
    </submittedName>
</protein>
<dbReference type="PANTHER" id="PTHR30327">
    <property type="entry name" value="UNCHARACTERIZED PROTEIN YQGE"/>
    <property type="match status" value="1"/>
</dbReference>
<evidence type="ECO:0000256" key="1">
    <source>
        <dbReference type="ARBA" id="ARBA00009600"/>
    </source>
</evidence>
<sequence>MSARQPRPGDLLVAAIGPGDGVFDRTVVLVLDADGDGALGVVLNQLADLPLSAVLPDWVERVSEPKVLFRGGPVSPNGAICVAAVADRSEEPPGFRPLFGTVGLLHLDTPLEIVAGAYDDMRIFAGYAGWSPGQLESELADRRWYVVPSRYDDIFGPDPATLWRRVLRRQPNRLAFLSSWTEDAELN</sequence>
<accession>A0A367YU99</accession>
<dbReference type="EMBL" id="QOUI01000006">
    <property type="protein sequence ID" value="RCK69456.1"/>
    <property type="molecule type" value="Genomic_DNA"/>
</dbReference>
<evidence type="ECO:0000313" key="3">
    <source>
        <dbReference type="Proteomes" id="UP000252770"/>
    </source>
</evidence>
<name>A0A367YU99_9ACTN</name>
<dbReference type="Pfam" id="PF02622">
    <property type="entry name" value="DUF179"/>
    <property type="match status" value="1"/>
</dbReference>
<comment type="caution">
    <text evidence="2">The sequence shown here is derived from an EMBL/GenBank/DDBJ whole genome shotgun (WGS) entry which is preliminary data.</text>
</comment>
<keyword evidence="3" id="KW-1185">Reference proteome</keyword>
<dbReference type="InterPro" id="IPR003774">
    <property type="entry name" value="AlgH-like"/>
</dbReference>
<dbReference type="PANTHER" id="PTHR30327:SF1">
    <property type="entry name" value="UPF0301 PROTEIN YQGE"/>
    <property type="match status" value="1"/>
</dbReference>
<dbReference type="RefSeq" id="WP_114126774.1">
    <property type="nucleotide sequence ID" value="NZ_QOUI01000006.1"/>
</dbReference>